<name>A0ABM7BJJ5_9FLAO</name>
<accession>A0ABM7BJJ5</accession>
<keyword evidence="2" id="KW-1185">Reference proteome</keyword>
<organism evidence="1 2">
    <name type="scientific">Chryseobacterium joostei</name>
    <dbReference type="NCBI Taxonomy" id="112234"/>
    <lineage>
        <taxon>Bacteria</taxon>
        <taxon>Pseudomonadati</taxon>
        <taxon>Bacteroidota</taxon>
        <taxon>Flavobacteriia</taxon>
        <taxon>Flavobacteriales</taxon>
        <taxon>Weeksellaceae</taxon>
        <taxon>Chryseobacterium group</taxon>
        <taxon>Chryseobacterium</taxon>
    </lineage>
</organism>
<sequence length="67" mass="7859">MIHQKINYVHQNPVEAGLVFCEEDYTYTIARDYSDEKGFMRSGGNYKGLYKKIDFITRSRNSNNSFP</sequence>
<dbReference type="Proteomes" id="UP000279541">
    <property type="component" value="Chromosome"/>
</dbReference>
<evidence type="ECO:0000313" key="1">
    <source>
        <dbReference type="EMBL" id="AZA99363.1"/>
    </source>
</evidence>
<dbReference type="InterPro" id="IPR036515">
    <property type="entry name" value="Transposase_17_sf"/>
</dbReference>
<dbReference type="Gene3D" id="3.30.70.1290">
    <property type="entry name" value="Transposase IS200-like"/>
    <property type="match status" value="1"/>
</dbReference>
<evidence type="ECO:0000313" key="2">
    <source>
        <dbReference type="Proteomes" id="UP000279541"/>
    </source>
</evidence>
<evidence type="ECO:0008006" key="3">
    <source>
        <dbReference type="Google" id="ProtNLM"/>
    </source>
</evidence>
<reference evidence="1 2" key="1">
    <citation type="submission" date="2018-11" db="EMBL/GenBank/DDBJ databases">
        <title>Proposal to divide the Flavobacteriaceae and reorganize its genera based on Amino Acid Identity values calculated from whole genome sequences.</title>
        <authorList>
            <person name="Nicholson A.C."/>
            <person name="Gulvik C.A."/>
            <person name="Whitney A.M."/>
            <person name="Humrighouse B.W."/>
            <person name="Bell M."/>
            <person name="Holmes B."/>
            <person name="Steigerwalt A.G."/>
            <person name="Villarma A."/>
            <person name="Sheth M."/>
            <person name="Batra D."/>
            <person name="Pryor J."/>
            <person name="Bernardet J.-F."/>
            <person name="Hugo C."/>
            <person name="Kampfer P."/>
            <person name="Newman J."/>
            <person name="McQuiston J.R."/>
        </authorList>
    </citation>
    <scope>NUCLEOTIDE SEQUENCE [LARGE SCALE GENOMIC DNA]</scope>
    <source>
        <strain evidence="1 2">DSM 16927</strain>
    </source>
</reference>
<proteinExistence type="predicted"/>
<dbReference type="EMBL" id="CP033926">
    <property type="protein sequence ID" value="AZA99363.1"/>
    <property type="molecule type" value="Genomic_DNA"/>
</dbReference>
<protein>
    <recommendedName>
        <fullName evidence="3">Transposase</fullName>
    </recommendedName>
</protein>
<gene>
    <name evidence="1" type="ORF">EG359_07000</name>
</gene>